<dbReference type="GO" id="GO:0005886">
    <property type="term" value="C:plasma membrane"/>
    <property type="evidence" value="ECO:0007669"/>
    <property type="project" value="TreeGrafter"/>
</dbReference>
<dbReference type="InterPro" id="IPR043128">
    <property type="entry name" value="Rev_trsase/Diguanyl_cyclase"/>
</dbReference>
<gene>
    <name evidence="2" type="ORF">XD57_0523</name>
</gene>
<organism evidence="2 3">
    <name type="scientific">Thermotoga petrophila</name>
    <dbReference type="NCBI Taxonomy" id="93929"/>
    <lineage>
        <taxon>Bacteria</taxon>
        <taxon>Thermotogati</taxon>
        <taxon>Thermotogota</taxon>
        <taxon>Thermotogae</taxon>
        <taxon>Thermotogales</taxon>
        <taxon>Thermotogaceae</taxon>
        <taxon>Thermotoga</taxon>
    </lineage>
</organism>
<feature type="domain" description="GGDEF" evidence="1">
    <location>
        <begin position="1"/>
        <end position="114"/>
    </location>
</feature>
<dbReference type="Pfam" id="PF00990">
    <property type="entry name" value="GGDEF"/>
    <property type="match status" value="1"/>
</dbReference>
<evidence type="ECO:0000259" key="1">
    <source>
        <dbReference type="PROSITE" id="PS50887"/>
    </source>
</evidence>
<name>A0A101ER74_9THEM</name>
<evidence type="ECO:0000313" key="2">
    <source>
        <dbReference type="EMBL" id="KUK23388.1"/>
    </source>
</evidence>
<accession>A0A101ER74</accession>
<dbReference type="InterPro" id="IPR050469">
    <property type="entry name" value="Diguanylate_Cyclase"/>
</dbReference>
<dbReference type="RefSeq" id="WP_235231220.1">
    <property type="nucleotide sequence ID" value="NZ_DAITJQ010000001.1"/>
</dbReference>
<dbReference type="Proteomes" id="UP000058636">
    <property type="component" value="Unassembled WGS sequence"/>
</dbReference>
<sequence>MDLDNFKKINDTYGHESGDEILKALVQTIKKNVRQSDIVVRMGGDEFLVILRGCKPEKAEEIFQKILLEFKNSHPLQPEFSYGVVPFKESLERTLREVDESMYRMKDVKKGTLK</sequence>
<dbReference type="EMBL" id="LGFG01000028">
    <property type="protein sequence ID" value="KUK23388.1"/>
    <property type="molecule type" value="Genomic_DNA"/>
</dbReference>
<dbReference type="InterPro" id="IPR000160">
    <property type="entry name" value="GGDEF_dom"/>
</dbReference>
<dbReference type="PATRIC" id="fig|93930.3.peg.1368"/>
<dbReference type="PANTHER" id="PTHR45138:SF6">
    <property type="entry name" value="DIGUANYLATE CYCLASE DGCN"/>
    <property type="match status" value="1"/>
</dbReference>
<dbReference type="GO" id="GO:1902201">
    <property type="term" value="P:negative regulation of bacterial-type flagellum-dependent cell motility"/>
    <property type="evidence" value="ECO:0007669"/>
    <property type="project" value="TreeGrafter"/>
</dbReference>
<dbReference type="SMART" id="SM00267">
    <property type="entry name" value="GGDEF"/>
    <property type="match status" value="1"/>
</dbReference>
<protein>
    <submittedName>
        <fullName evidence="2">Diguanylate cyclase</fullName>
    </submittedName>
</protein>
<reference evidence="2 3" key="1">
    <citation type="journal article" date="2015" name="MBio">
        <title>Genome-Resolved Metagenomic Analysis Reveals Roles for Candidate Phyla and Other Microbial Community Members in Biogeochemical Transformations in Oil Reservoirs.</title>
        <authorList>
            <person name="Hu P."/>
            <person name="Tom L."/>
            <person name="Singh A."/>
            <person name="Thomas B.C."/>
            <person name="Baker B.J."/>
            <person name="Piceno Y.M."/>
            <person name="Andersen G.L."/>
            <person name="Banfield J.F."/>
        </authorList>
    </citation>
    <scope>NUCLEOTIDE SEQUENCE [LARGE SCALE GENOMIC DNA]</scope>
    <source>
        <strain evidence="2">46_26</strain>
    </source>
</reference>
<dbReference type="Gene3D" id="3.30.70.270">
    <property type="match status" value="1"/>
</dbReference>
<evidence type="ECO:0000313" key="3">
    <source>
        <dbReference type="Proteomes" id="UP000058636"/>
    </source>
</evidence>
<dbReference type="GO" id="GO:0043709">
    <property type="term" value="P:cell adhesion involved in single-species biofilm formation"/>
    <property type="evidence" value="ECO:0007669"/>
    <property type="project" value="TreeGrafter"/>
</dbReference>
<dbReference type="InterPro" id="IPR029787">
    <property type="entry name" value="Nucleotide_cyclase"/>
</dbReference>
<comment type="caution">
    <text evidence="2">The sequence shown here is derived from an EMBL/GenBank/DDBJ whole genome shotgun (WGS) entry which is preliminary data.</text>
</comment>
<dbReference type="NCBIfam" id="TIGR00254">
    <property type="entry name" value="GGDEF"/>
    <property type="match status" value="1"/>
</dbReference>
<dbReference type="CDD" id="cd01949">
    <property type="entry name" value="GGDEF"/>
    <property type="match status" value="1"/>
</dbReference>
<dbReference type="SUPFAM" id="SSF55073">
    <property type="entry name" value="Nucleotide cyclase"/>
    <property type="match status" value="1"/>
</dbReference>
<dbReference type="PROSITE" id="PS50887">
    <property type="entry name" value="GGDEF"/>
    <property type="match status" value="1"/>
</dbReference>
<proteinExistence type="predicted"/>
<dbReference type="GO" id="GO:0052621">
    <property type="term" value="F:diguanylate cyclase activity"/>
    <property type="evidence" value="ECO:0007669"/>
    <property type="project" value="TreeGrafter"/>
</dbReference>
<dbReference type="PANTHER" id="PTHR45138">
    <property type="entry name" value="REGULATORY COMPONENTS OF SENSORY TRANSDUCTION SYSTEM"/>
    <property type="match status" value="1"/>
</dbReference>
<dbReference type="AlphaFoldDB" id="A0A101ER74"/>